<feature type="domain" description="3'-5' exonuclease" evidence="2">
    <location>
        <begin position="840"/>
        <end position="996"/>
    </location>
</feature>
<dbReference type="InterPro" id="IPR002562">
    <property type="entry name" value="3'-5'_exonuclease_dom"/>
</dbReference>
<dbReference type="InterPro" id="IPR012337">
    <property type="entry name" value="RNaseH-like_sf"/>
</dbReference>
<organism evidence="4 5">
    <name type="scientific">Phytophthora infestans</name>
    <name type="common">Potato late blight agent</name>
    <name type="synonym">Botrytis infestans</name>
    <dbReference type="NCBI Taxonomy" id="4787"/>
    <lineage>
        <taxon>Eukaryota</taxon>
        <taxon>Sar</taxon>
        <taxon>Stramenopiles</taxon>
        <taxon>Oomycota</taxon>
        <taxon>Peronosporomycetes</taxon>
        <taxon>Peronosporales</taxon>
        <taxon>Peronosporaceae</taxon>
        <taxon>Phytophthora</taxon>
    </lineage>
</organism>
<name>A0A8S9V5N1_PHYIN</name>
<dbReference type="Pfam" id="PF04073">
    <property type="entry name" value="tRNA_edit"/>
    <property type="match status" value="1"/>
</dbReference>
<dbReference type="PANTHER" id="PTHR47765">
    <property type="entry name" value="3'-5' EXONUCLEASE DOMAIN-CONTAINING PROTEIN"/>
    <property type="match status" value="1"/>
</dbReference>
<evidence type="ECO:0000256" key="1">
    <source>
        <dbReference type="SAM" id="MobiDB-lite"/>
    </source>
</evidence>
<feature type="compositionally biased region" description="Basic and acidic residues" evidence="1">
    <location>
        <begin position="835"/>
        <end position="847"/>
    </location>
</feature>
<dbReference type="InterPro" id="IPR036754">
    <property type="entry name" value="YbaK/aa-tRNA-synt-asso_dom_sf"/>
</dbReference>
<gene>
    <name evidence="4" type="ORF">GN958_ATG02665</name>
</gene>
<dbReference type="Gene3D" id="3.30.420.10">
    <property type="entry name" value="Ribonuclease H-like superfamily/Ribonuclease H"/>
    <property type="match status" value="1"/>
</dbReference>
<evidence type="ECO:0000313" key="5">
    <source>
        <dbReference type="Proteomes" id="UP000704712"/>
    </source>
</evidence>
<dbReference type="Pfam" id="PF01612">
    <property type="entry name" value="DNA_pol_A_exo1"/>
    <property type="match status" value="1"/>
</dbReference>
<dbReference type="InterPro" id="IPR007214">
    <property type="entry name" value="YbaK/aa-tRNA-synth-assoc-dom"/>
</dbReference>
<dbReference type="AlphaFoldDB" id="A0A8S9V5N1"/>
<dbReference type="PANTHER" id="PTHR47765:SF2">
    <property type="entry name" value="EXONUCLEASE MUT-7 HOMOLOG"/>
    <property type="match status" value="1"/>
</dbReference>
<dbReference type="Pfam" id="PF08907">
    <property type="entry name" value="DUF1853"/>
    <property type="match status" value="1"/>
</dbReference>
<dbReference type="GO" id="GO:0003676">
    <property type="term" value="F:nucleic acid binding"/>
    <property type="evidence" value="ECO:0007669"/>
    <property type="project" value="InterPro"/>
</dbReference>
<dbReference type="SUPFAM" id="SSF53098">
    <property type="entry name" value="Ribonuclease H-like"/>
    <property type="match status" value="1"/>
</dbReference>
<accession>A0A8S9V5N1</accession>
<feature type="region of interest" description="Disordered" evidence="1">
    <location>
        <begin position="827"/>
        <end position="847"/>
    </location>
</feature>
<dbReference type="InterPro" id="IPR052408">
    <property type="entry name" value="Exonuclease_MUT-7-like"/>
</dbReference>
<feature type="domain" description="YbaK/aminoacyl-tRNA synthetase-associated" evidence="3">
    <location>
        <begin position="1156"/>
        <end position="1211"/>
    </location>
</feature>
<reference evidence="4" key="1">
    <citation type="submission" date="2020-03" db="EMBL/GenBank/DDBJ databases">
        <title>Hybrid Assembly of Korean Phytophthora infestans isolates.</title>
        <authorList>
            <person name="Prokchorchik M."/>
            <person name="Lee Y."/>
            <person name="Seo J."/>
            <person name="Cho J.-H."/>
            <person name="Park Y.-E."/>
            <person name="Jang D.-C."/>
            <person name="Im J.-S."/>
            <person name="Choi J.-G."/>
            <person name="Park H.-J."/>
            <person name="Lee G.-B."/>
            <person name="Lee Y.-G."/>
            <person name="Hong S.-Y."/>
            <person name="Cho K."/>
            <person name="Sohn K.H."/>
        </authorList>
    </citation>
    <scope>NUCLEOTIDE SEQUENCE</scope>
    <source>
        <strain evidence="4">KR_2_A2</strain>
    </source>
</reference>
<dbReference type="SUPFAM" id="SSF55826">
    <property type="entry name" value="YbaK/ProRS associated domain"/>
    <property type="match status" value="1"/>
</dbReference>
<evidence type="ECO:0000313" key="4">
    <source>
        <dbReference type="EMBL" id="KAF4148151.1"/>
    </source>
</evidence>
<protein>
    <submittedName>
        <fullName evidence="4">Aminoacyl-tRNA editing domain</fullName>
    </submittedName>
</protein>
<sequence>MAPNDECPRLSSASRMPKVVRDLLWTVTSPHILSGDRFPVLPAEFGVEALNFDAVIDWLNALVDDPAPLLAFLQDNTSNGRSLALGVYFSTLLEFWLRFCPHLSTEKMEIGRQIVSSTNRTVGQLKFLFRCNFQKGGKLRDFHVESSVKFFLLNPVHSDTRGETYDANDADKENINFKYVPLEQYVGPHLGENLAWRVQEVDRKLAMRQGESVRTWLEENYSDSVQSHIVLRGYLFEPLSHFVSTWETSIAHDWCFHRNPARVSTTQKTCLNPSVATDHLRGWWTTDMETDLPAKVRANNQTTIGESRFVILPKLHWLCPVVAVEDKTSGQVVVKSDNRLDIPEAEALTLEALMAFVREHFQKGSPSTKTNKNGGVAMPLLVAEVVRCPEEVQDGVQLWNELSRGFILDPKCWDPSPLCHEPVRFKRTLRRNDATGAGEREYGARRTDSADEGFIKPDVNEAAAQEETRHQFSDPASVGPRELCLQLLTALSADGVVFTHADLKRSTREFLLWRKLNCGGVGDEISYLRSCLEFLVFGVNGDDESKHTRRIGYMLLDVYDGLKREFGVDKRAKISPQECLNWVSLLAEVACDPDRWEFLHLVLRTIDLSVNTDDQMQGDEPEKSSKFSFLDKLRAARNPRWNSVVVEAIRVFRMDKATAGEHHIHSTFNDFIEQHDWQNAERLAVVVQDLSMVQALFKYLSLLNMTKALKRLQKIAAGFQSTGTGISVLPASEQNTGPVAKNCNFSHMLGHPIDHAKNRSLNEMNTPGFKWKYVDCVEEIEEVVAHLKCQETTILRAEDECDEQAVARNMLVGIDCEWRPQFLMKEQPSTSNVENAEKRSSHPSDEKQEGLSIYQLAVGDAVYVVDVQVLGAAAAAPLKYIWRPSSPLILIGFCVSSDIERIKNSFPELKGHFDERSSETTHRPRPLIVELKQLALFRHIPAEHWGLSRLYRECLDEKVNKEQQCSDWGNRPLSTSQLDYAAKDAYAVQRLSLHLLVDVNFVKPNAEICSASECAQHFMKRFDASRSSSHSWTMASVSRPLGKQHVKAALQACGLEPRFLKYEKSELEGKVVKTIALLARKGKEAKALSRIKYVVAVLALDRSIDMQALGDLLEADSDGISLADQEVRRVYLVMTEVLFVSWLIRSMLVLRSLQTLVRVFGYSRGCLGPIGLREQQTTQIILDSCLQAEDYLLCGAGVADEVYAIAPAQLIGAVAACVAHISS</sequence>
<proteinExistence type="predicted"/>
<comment type="caution">
    <text evidence="4">The sequence shown here is derived from an EMBL/GenBank/DDBJ whole genome shotgun (WGS) entry which is preliminary data.</text>
</comment>
<evidence type="ECO:0000259" key="2">
    <source>
        <dbReference type="Pfam" id="PF01612"/>
    </source>
</evidence>
<dbReference type="GO" id="GO:0008408">
    <property type="term" value="F:3'-5' exonuclease activity"/>
    <property type="evidence" value="ECO:0007669"/>
    <property type="project" value="InterPro"/>
</dbReference>
<dbReference type="Gene3D" id="3.90.960.10">
    <property type="entry name" value="YbaK/aminoacyl-tRNA synthetase-associated domain"/>
    <property type="match status" value="1"/>
</dbReference>
<dbReference type="InterPro" id="IPR036397">
    <property type="entry name" value="RNaseH_sf"/>
</dbReference>
<dbReference type="InterPro" id="IPR015003">
    <property type="entry name" value="DUF1853"/>
</dbReference>
<dbReference type="Proteomes" id="UP000704712">
    <property type="component" value="Unassembled WGS sequence"/>
</dbReference>
<dbReference type="GO" id="GO:0002161">
    <property type="term" value="F:aminoacyl-tRNA deacylase activity"/>
    <property type="evidence" value="ECO:0007669"/>
    <property type="project" value="InterPro"/>
</dbReference>
<evidence type="ECO:0000259" key="3">
    <source>
        <dbReference type="Pfam" id="PF04073"/>
    </source>
</evidence>
<dbReference type="CDD" id="cd04332">
    <property type="entry name" value="YbaK_like"/>
    <property type="match status" value="1"/>
</dbReference>
<dbReference type="EMBL" id="JAACNO010000338">
    <property type="protein sequence ID" value="KAF4148151.1"/>
    <property type="molecule type" value="Genomic_DNA"/>
</dbReference>